<dbReference type="GO" id="GO:0006289">
    <property type="term" value="P:nucleotide-excision repair"/>
    <property type="evidence" value="ECO:0007669"/>
    <property type="project" value="TreeGrafter"/>
</dbReference>
<dbReference type="CDD" id="cd17923">
    <property type="entry name" value="DEXHc_Hrq1-like"/>
    <property type="match status" value="1"/>
</dbReference>
<dbReference type="EMBL" id="CP049865">
    <property type="protein sequence ID" value="QIK71810.1"/>
    <property type="molecule type" value="Genomic_DNA"/>
</dbReference>
<organism evidence="6 7">
    <name type="scientific">Propioniciclava coleopterorum</name>
    <dbReference type="NCBI Taxonomy" id="2714937"/>
    <lineage>
        <taxon>Bacteria</taxon>
        <taxon>Bacillati</taxon>
        <taxon>Actinomycetota</taxon>
        <taxon>Actinomycetes</taxon>
        <taxon>Propionibacteriales</taxon>
        <taxon>Propionibacteriaceae</taxon>
        <taxon>Propioniciclava</taxon>
    </lineage>
</organism>
<sequence>MAVPAWLADSDAVAHTHHREARPGRTAEWPVWASSRLKHAFARQGIERPWLHQVEAAEAAHAGRHVALATGTASGKSLAYLLPVLAATADGVLPEGCRVPGARGERSGLRVTSRPTALYIAPTKALAHDQLRACEELGVPDWRVATLDGDSDPDERRFAREFASYVLTNPDMLHRSVLPQHARFARLLGGLTHVVVDEAHRYKGLFGAHVSAVLRRLRRLAHHYGADPIFVCASATIAEPESIAAALIGSDDVVAVTDDASPRPALDVVLLSPTGHLTETAAGLLAGFAREGQALAFTTSRLQAELVAIRAKELSPDPTTIAAYRGGYLPTDRRSIESALSQGRLSGVASTNALELGIDIAGMDAVVTAGFPGTLAAFWQQVGRAGRAGRDAVAVLAAREDPLDAYLVQHPDLIFARPVERTVVPVENPFVLGPHLCAAAQERPLTEADAAWFGPDTVRLAESLTRQGALRRRALGWFWPHASRAVDSIDLRSAQGKAYEVVDQATGRVIGQVDAGAADRTVHPEAIYVHQGETWLVQEVDEADRVALVHRADPAYYTQPQSLSDVRILTTERSRPFGSGTLSSGTVELTSQVTSYLRRDSESGEVWDQTPLEFPARHLTTRATWWTLPEAVLAGCGVDLLDLPGALHAAEHCAIGLLPAFVPCDRWDIGGLSTLLHPDTGTATVFVHDGLPGGSGLAERGFDRADAWWAATLDRLLTCPCEQGCPACVVSPKCGSGNNPLDKAGAAALVALLLGRPLDADRRAASAQPCSTRPATGALSGTA</sequence>
<evidence type="ECO:0000256" key="3">
    <source>
        <dbReference type="SAM" id="MobiDB-lite"/>
    </source>
</evidence>
<evidence type="ECO:0000256" key="2">
    <source>
        <dbReference type="ARBA" id="ARBA00022840"/>
    </source>
</evidence>
<dbReference type="PROSITE" id="PS51194">
    <property type="entry name" value="HELICASE_CTER"/>
    <property type="match status" value="1"/>
</dbReference>
<dbReference type="PANTHER" id="PTHR47957">
    <property type="entry name" value="ATP-DEPENDENT HELICASE HRQ1"/>
    <property type="match status" value="1"/>
</dbReference>
<dbReference type="RefSeq" id="WP_166232569.1">
    <property type="nucleotide sequence ID" value="NZ_CP049865.1"/>
</dbReference>
<dbReference type="GO" id="GO:0043138">
    <property type="term" value="F:3'-5' DNA helicase activity"/>
    <property type="evidence" value="ECO:0007669"/>
    <property type="project" value="TreeGrafter"/>
</dbReference>
<evidence type="ECO:0000313" key="6">
    <source>
        <dbReference type="EMBL" id="QIK71810.1"/>
    </source>
</evidence>
<dbReference type="AlphaFoldDB" id="A0A6G7Y4R1"/>
<keyword evidence="1" id="KW-0547">Nucleotide-binding</keyword>
<dbReference type="Proteomes" id="UP000501058">
    <property type="component" value="Chromosome"/>
</dbReference>
<evidence type="ECO:0000259" key="5">
    <source>
        <dbReference type="PROSITE" id="PS51194"/>
    </source>
</evidence>
<dbReference type="InterPro" id="IPR022307">
    <property type="entry name" value="Helicase_put_actinobac"/>
</dbReference>
<dbReference type="PROSITE" id="PS51192">
    <property type="entry name" value="HELICASE_ATP_BIND_1"/>
    <property type="match status" value="1"/>
</dbReference>
<evidence type="ECO:0000256" key="1">
    <source>
        <dbReference type="ARBA" id="ARBA00022741"/>
    </source>
</evidence>
<evidence type="ECO:0000259" key="4">
    <source>
        <dbReference type="PROSITE" id="PS51192"/>
    </source>
</evidence>
<dbReference type="InterPro" id="IPR055227">
    <property type="entry name" value="HRQ1_WHD"/>
</dbReference>
<dbReference type="Pfam" id="PF09369">
    <property type="entry name" value="MZB"/>
    <property type="match status" value="1"/>
</dbReference>
<name>A0A6G7Y4R1_9ACTN</name>
<dbReference type="InterPro" id="IPR018973">
    <property type="entry name" value="MZB"/>
</dbReference>
<dbReference type="CDD" id="cd18797">
    <property type="entry name" value="SF2_C_Hrq"/>
    <property type="match status" value="1"/>
</dbReference>
<dbReference type="Gene3D" id="3.40.50.300">
    <property type="entry name" value="P-loop containing nucleotide triphosphate hydrolases"/>
    <property type="match status" value="2"/>
</dbReference>
<keyword evidence="2" id="KW-0067">ATP-binding</keyword>
<keyword evidence="6" id="KW-0378">Hydrolase</keyword>
<feature type="domain" description="Helicase ATP-binding" evidence="4">
    <location>
        <begin position="57"/>
        <end position="255"/>
    </location>
</feature>
<dbReference type="Pfam" id="PF00271">
    <property type="entry name" value="Helicase_C"/>
    <property type="match status" value="1"/>
</dbReference>
<dbReference type="SUPFAM" id="SSF52540">
    <property type="entry name" value="P-loop containing nucleoside triphosphate hydrolases"/>
    <property type="match status" value="1"/>
</dbReference>
<dbReference type="SMART" id="SM00487">
    <property type="entry name" value="DEXDc"/>
    <property type="match status" value="1"/>
</dbReference>
<feature type="region of interest" description="Disordered" evidence="3">
    <location>
        <begin position="764"/>
        <end position="783"/>
    </location>
</feature>
<protein>
    <submittedName>
        <fullName evidence="6">DEAD/DEAH box helicase</fullName>
    </submittedName>
</protein>
<dbReference type="InterPro" id="IPR001650">
    <property type="entry name" value="Helicase_C-like"/>
</dbReference>
<dbReference type="NCBIfam" id="TIGR03817">
    <property type="entry name" value="DECH_helic"/>
    <property type="match status" value="1"/>
</dbReference>
<dbReference type="SMART" id="SM00490">
    <property type="entry name" value="HELICc"/>
    <property type="match status" value="1"/>
</dbReference>
<feature type="domain" description="Helicase C-terminal" evidence="5">
    <location>
        <begin position="283"/>
        <end position="430"/>
    </location>
</feature>
<dbReference type="InterPro" id="IPR011545">
    <property type="entry name" value="DEAD/DEAH_box_helicase_dom"/>
</dbReference>
<dbReference type="InterPro" id="IPR027417">
    <property type="entry name" value="P-loop_NTPase"/>
</dbReference>
<dbReference type="PANTHER" id="PTHR47957:SF3">
    <property type="entry name" value="ATP-DEPENDENT HELICASE HRQ1"/>
    <property type="match status" value="1"/>
</dbReference>
<dbReference type="Pfam" id="PF00270">
    <property type="entry name" value="DEAD"/>
    <property type="match status" value="1"/>
</dbReference>
<keyword evidence="6" id="KW-0347">Helicase</keyword>
<dbReference type="GO" id="GO:0005524">
    <property type="term" value="F:ATP binding"/>
    <property type="evidence" value="ECO:0007669"/>
    <property type="project" value="UniProtKB-KW"/>
</dbReference>
<feature type="compositionally biased region" description="Polar residues" evidence="3">
    <location>
        <begin position="768"/>
        <end position="783"/>
    </location>
</feature>
<gene>
    <name evidence="6" type="ORF">G7070_05375</name>
</gene>
<dbReference type="Pfam" id="PF22982">
    <property type="entry name" value="WHD_HRQ1"/>
    <property type="match status" value="1"/>
</dbReference>
<dbReference type="InterPro" id="IPR014001">
    <property type="entry name" value="Helicase_ATP-bd"/>
</dbReference>
<dbReference type="KEGG" id="prv:G7070_05375"/>
<keyword evidence="7" id="KW-1185">Reference proteome</keyword>
<dbReference type="GO" id="GO:0036297">
    <property type="term" value="P:interstrand cross-link repair"/>
    <property type="evidence" value="ECO:0007669"/>
    <property type="project" value="TreeGrafter"/>
</dbReference>
<proteinExistence type="predicted"/>
<evidence type="ECO:0000313" key="7">
    <source>
        <dbReference type="Proteomes" id="UP000501058"/>
    </source>
</evidence>
<accession>A0A6G7Y4R1</accession>
<dbReference type="GO" id="GO:0003676">
    <property type="term" value="F:nucleic acid binding"/>
    <property type="evidence" value="ECO:0007669"/>
    <property type="project" value="InterPro"/>
</dbReference>
<reference evidence="6 7" key="1">
    <citation type="submission" date="2020-03" db="EMBL/GenBank/DDBJ databases">
        <title>Propioniciclava sp. nov., isolated from Hydrophilus acuminatus.</title>
        <authorList>
            <person name="Hyun D.-W."/>
            <person name="Bae J.-W."/>
        </authorList>
    </citation>
    <scope>NUCLEOTIDE SEQUENCE [LARGE SCALE GENOMIC DNA]</scope>
    <source>
        <strain evidence="6 7">HDW11</strain>
    </source>
</reference>